<evidence type="ECO:0000313" key="2">
    <source>
        <dbReference type="EMBL" id="DAA03582.1"/>
    </source>
</evidence>
<reference evidence="2" key="1">
    <citation type="journal article" date="2003" name="Genome Biol.">
        <title>An integrated gene annotation and transcriptional profiling approach towards the full gene content of the Drosophila genome.</title>
        <authorList>
            <person name="Hild M."/>
            <person name="Beckmann B."/>
            <person name="Haas S.A."/>
            <person name="Koch B."/>
            <person name="Solovyev V."/>
            <person name="Busold C."/>
            <person name="Fellenberg K."/>
            <person name="Boutros M."/>
            <person name="Vingron M."/>
            <person name="Sauer F."/>
            <person name="Hoheisel J.D."/>
            <person name="Paro R."/>
        </authorList>
    </citation>
    <scope>NUCLEOTIDE SEQUENCE</scope>
</reference>
<name>Q6IHN3_DROME</name>
<gene>
    <name evidence="2" type="ORF">HDC02111</name>
</gene>
<dbReference type="AlphaFoldDB" id="Q6IHN3"/>
<evidence type="ECO:0000256" key="1">
    <source>
        <dbReference type="SAM" id="MobiDB-lite"/>
    </source>
</evidence>
<sequence>MGVALCDAVGGCTVVQWCDGAVRWFPAGSMVDCAVSQAPKSSLVNRRSRSRNKWMGGSGANHIHVKFPKFPHLWLGQGVVCQSTGQWLSTGEWAADGAVLVVGGGVLQGYGGCAKSLTQLGTHPKTPGMQHFRASPVPGSVER</sequence>
<dbReference type="EMBL" id="BK003383">
    <property type="protein sequence ID" value="DAA03582.1"/>
    <property type="molecule type" value="Genomic_DNA"/>
</dbReference>
<accession>Q6IHN3</accession>
<feature type="region of interest" description="Disordered" evidence="1">
    <location>
        <begin position="122"/>
        <end position="143"/>
    </location>
</feature>
<protein>
    <submittedName>
        <fullName evidence="2">HDC02111</fullName>
    </submittedName>
</protein>
<organism evidence="2">
    <name type="scientific">Drosophila melanogaster</name>
    <name type="common">Fruit fly</name>
    <dbReference type="NCBI Taxonomy" id="7227"/>
    <lineage>
        <taxon>Eukaryota</taxon>
        <taxon>Metazoa</taxon>
        <taxon>Ecdysozoa</taxon>
        <taxon>Arthropoda</taxon>
        <taxon>Hexapoda</taxon>
        <taxon>Insecta</taxon>
        <taxon>Pterygota</taxon>
        <taxon>Neoptera</taxon>
        <taxon>Endopterygota</taxon>
        <taxon>Diptera</taxon>
        <taxon>Brachycera</taxon>
        <taxon>Muscomorpha</taxon>
        <taxon>Ephydroidea</taxon>
        <taxon>Drosophilidae</taxon>
        <taxon>Drosophila</taxon>
        <taxon>Sophophora</taxon>
    </lineage>
</organism>
<proteinExistence type="predicted"/>